<keyword evidence="6 10" id="KW-0032">Aminotransferase</keyword>
<evidence type="ECO:0000256" key="10">
    <source>
        <dbReference type="HAMAP-Rule" id="MF_00164"/>
    </source>
</evidence>
<dbReference type="PROSITE" id="PS51464">
    <property type="entry name" value="SIS"/>
    <property type="match status" value="2"/>
</dbReference>
<dbReference type="PANTHER" id="PTHR10937:SF0">
    <property type="entry name" value="GLUTAMINE--FRUCTOSE-6-PHOSPHATE TRANSAMINASE (ISOMERIZING)"/>
    <property type="match status" value="1"/>
</dbReference>
<dbReference type="InterPro" id="IPR001347">
    <property type="entry name" value="SIS_dom"/>
</dbReference>
<comment type="subunit">
    <text evidence="10">Homodimer.</text>
</comment>
<evidence type="ECO:0000256" key="5">
    <source>
        <dbReference type="ARBA" id="ARBA00022490"/>
    </source>
</evidence>
<dbReference type="Proteomes" id="UP000223709">
    <property type="component" value="Chromosome"/>
</dbReference>
<dbReference type="GO" id="GO:0006002">
    <property type="term" value="P:fructose 6-phosphate metabolic process"/>
    <property type="evidence" value="ECO:0007669"/>
    <property type="project" value="TreeGrafter"/>
</dbReference>
<dbReference type="NCBIfam" id="NF001484">
    <property type="entry name" value="PRK00331.1"/>
    <property type="match status" value="1"/>
</dbReference>
<dbReference type="SUPFAM" id="SSF56235">
    <property type="entry name" value="N-terminal nucleophile aminohydrolases (Ntn hydrolases)"/>
    <property type="match status" value="1"/>
</dbReference>
<dbReference type="Pfam" id="PF01380">
    <property type="entry name" value="SIS"/>
    <property type="match status" value="2"/>
</dbReference>
<dbReference type="GO" id="GO:0097367">
    <property type="term" value="F:carbohydrate derivative binding"/>
    <property type="evidence" value="ECO:0007669"/>
    <property type="project" value="InterPro"/>
</dbReference>
<dbReference type="EC" id="2.6.1.16" evidence="3 10"/>
<dbReference type="Gene3D" id="3.40.50.10490">
    <property type="entry name" value="Glucose-6-phosphate isomerase like protein, domain 1"/>
    <property type="match status" value="2"/>
</dbReference>
<evidence type="ECO:0000256" key="4">
    <source>
        <dbReference type="ARBA" id="ARBA00016090"/>
    </source>
</evidence>
<keyword evidence="9" id="KW-0315">Glutamine amidotransferase</keyword>
<dbReference type="InterPro" id="IPR035466">
    <property type="entry name" value="GlmS/AgaS_SIS"/>
</dbReference>
<evidence type="ECO:0000256" key="2">
    <source>
        <dbReference type="ARBA" id="ARBA00004496"/>
    </source>
</evidence>
<dbReference type="FunFam" id="3.60.20.10:FF:000006">
    <property type="entry name" value="Glutamine--fructose-6-phosphate aminotransferase [isomerizing]"/>
    <property type="match status" value="1"/>
</dbReference>
<organism evidence="13 15">
    <name type="scientific">Faecalibacterium prausnitzii</name>
    <dbReference type="NCBI Taxonomy" id="853"/>
    <lineage>
        <taxon>Bacteria</taxon>
        <taxon>Bacillati</taxon>
        <taxon>Bacillota</taxon>
        <taxon>Clostridia</taxon>
        <taxon>Eubacteriales</taxon>
        <taxon>Oscillospiraceae</taxon>
        <taxon>Faecalibacterium</taxon>
    </lineage>
</organism>
<feature type="domain" description="SIS" evidence="12">
    <location>
        <begin position="460"/>
        <end position="601"/>
    </location>
</feature>
<evidence type="ECO:0000259" key="12">
    <source>
        <dbReference type="PROSITE" id="PS51464"/>
    </source>
</evidence>
<comment type="function">
    <text evidence="10">Catalyzes the first step in hexosamine metabolism, converting fructose-6P into glucosamine-6P using glutamine as a nitrogen source.</text>
</comment>
<dbReference type="Gene3D" id="3.60.20.10">
    <property type="entry name" value="Glutamine Phosphoribosylpyrophosphate, subunit 1, domain 1"/>
    <property type="match status" value="1"/>
</dbReference>
<reference evidence="14 16" key="2">
    <citation type="journal article" date="2019" name="Nat. Med.">
        <title>A library of human gut bacterial isolates paired with longitudinal multiomics data enables mechanistic microbiome research.</title>
        <authorList>
            <person name="Poyet M."/>
            <person name="Groussin M."/>
            <person name="Gibbons S.M."/>
            <person name="Avila-Pacheco J."/>
            <person name="Jiang X."/>
            <person name="Kearney S.M."/>
            <person name="Perrotta A.R."/>
            <person name="Berdy B."/>
            <person name="Zhao S."/>
            <person name="Lieberman T.D."/>
            <person name="Swanson P.K."/>
            <person name="Smith M."/>
            <person name="Roesemann S."/>
            <person name="Alexander J.E."/>
            <person name="Rich S.A."/>
            <person name="Livny J."/>
            <person name="Vlamakis H."/>
            <person name="Clish C."/>
            <person name="Bullock K."/>
            <person name="Deik A."/>
            <person name="Scott J."/>
            <person name="Pierce K.A."/>
            <person name="Xavier R.J."/>
            <person name="Alm E.J."/>
        </authorList>
    </citation>
    <scope>NUCLEOTIDE SEQUENCE [LARGE SCALE GENOMIC DNA]</scope>
    <source>
        <strain evidence="14 16">BIOML-A1</strain>
    </source>
</reference>
<dbReference type="EMBL" id="WKQN01000002">
    <property type="protein sequence ID" value="MSC62308.1"/>
    <property type="molecule type" value="Genomic_DNA"/>
</dbReference>
<dbReference type="GO" id="GO:0004360">
    <property type="term" value="F:glutamine-fructose-6-phosphate transaminase (isomerizing) activity"/>
    <property type="evidence" value="ECO:0007669"/>
    <property type="project" value="UniProtKB-UniRule"/>
</dbReference>
<evidence type="ECO:0000256" key="8">
    <source>
        <dbReference type="ARBA" id="ARBA00022737"/>
    </source>
</evidence>
<dbReference type="SUPFAM" id="SSF53697">
    <property type="entry name" value="SIS domain"/>
    <property type="match status" value="1"/>
</dbReference>
<keyword evidence="8" id="KW-0677">Repeat</keyword>
<dbReference type="PROSITE" id="PS51278">
    <property type="entry name" value="GATASE_TYPE_2"/>
    <property type="match status" value="1"/>
</dbReference>
<evidence type="ECO:0000313" key="16">
    <source>
        <dbReference type="Proteomes" id="UP000461506"/>
    </source>
</evidence>
<dbReference type="GO" id="GO:0006487">
    <property type="term" value="P:protein N-linked glycosylation"/>
    <property type="evidence" value="ECO:0007669"/>
    <property type="project" value="TreeGrafter"/>
</dbReference>
<sequence length="611" mass="67202">MEVFCMCGIVGYVGKRNAQDVLLDGLEKLEYRGYDSAGVALALEGGIRVVKSKGRLAELRKRLAVEALARSGCGIGHTRWATHGEPSDVNSHPHSTPRVSIVHNGIIENYGVLKERLMAKGYTFESETDTEVLVKLIDSCYEGEPLKALRAALAMVRGSYALAVLFRDFPDTLFAVKRESPLIVGWGEEENFIASDIPALLKYTRRYSVLEEGDMAVVNADGIRFYNEFAEPVEREVLTANWDQEAAEKGGYPHFMLKEINEQPAAITATVSPRVENGLPDLRVPELTDERLRRIGTVHLVGCGTAMHAGMVGKAAIEALARVPAQVEIASEFRYRNPILRPEDLVIIISQSGETSDTLAALKLAKSRGVPVLAIVNVVGSSIARAADYVMYTYAGPEIAVASTKAYMVQMCVLYLFALRLAYARGMQTDAEIRRLTAELLRAGEVIKPRLADCEQIKYLASRFVNTQSCFFIGRGFDYSLSLEGSLKLKEISYVHSDAYAAGELKHGTISLVTDGVPVIALATQKQVYEKTISNAKETKSRGAKVLLFTTRDAVVPDGVADYVVRLDDYDDLLMPLQLIVPLQLFAYYMAVLRGCDVDKPRNLAKSVTVE</sequence>
<dbReference type="InterPro" id="IPR005855">
    <property type="entry name" value="GFAT"/>
</dbReference>
<dbReference type="FunFam" id="3.40.50.10490:FF:000001">
    <property type="entry name" value="Glutamine--fructose-6-phosphate aminotransferase [isomerizing]"/>
    <property type="match status" value="1"/>
</dbReference>
<evidence type="ECO:0000313" key="13">
    <source>
        <dbReference type="EMBL" id="ATL91281.1"/>
    </source>
</evidence>
<dbReference type="InterPro" id="IPR029055">
    <property type="entry name" value="Ntn_hydrolases_N"/>
</dbReference>
<evidence type="ECO:0000256" key="6">
    <source>
        <dbReference type="ARBA" id="ARBA00022576"/>
    </source>
</evidence>
<dbReference type="AlphaFoldDB" id="A0A291TE74"/>
<dbReference type="PANTHER" id="PTHR10937">
    <property type="entry name" value="GLUCOSAMINE--FRUCTOSE-6-PHOSPHATE AMINOTRANSFERASE, ISOMERIZING"/>
    <property type="match status" value="1"/>
</dbReference>
<keyword evidence="7 10" id="KW-0808">Transferase</keyword>
<comment type="subcellular location">
    <subcellularLocation>
        <location evidence="2 10">Cytoplasm</location>
    </subcellularLocation>
</comment>
<dbReference type="InterPro" id="IPR017932">
    <property type="entry name" value="GATase_2_dom"/>
</dbReference>
<keyword evidence="5 10" id="KW-0963">Cytoplasm</keyword>
<evidence type="ECO:0000313" key="15">
    <source>
        <dbReference type="Proteomes" id="UP000223709"/>
    </source>
</evidence>
<dbReference type="Pfam" id="PF13522">
    <property type="entry name" value="GATase_6"/>
    <property type="match status" value="1"/>
</dbReference>
<evidence type="ECO:0000259" key="11">
    <source>
        <dbReference type="PROSITE" id="PS51278"/>
    </source>
</evidence>
<protein>
    <recommendedName>
        <fullName evidence="4 10">Glutamine--fructose-6-phosphate aminotransferase [isomerizing]</fullName>
        <ecNumber evidence="3 10">2.6.1.16</ecNumber>
    </recommendedName>
    <alternativeName>
        <fullName evidence="10">D-fructose-6-phosphate amidotransferase</fullName>
    </alternativeName>
    <alternativeName>
        <fullName evidence="10">GFAT</fullName>
    </alternativeName>
    <alternativeName>
        <fullName evidence="10">Glucosamine-6-phosphate synthase</fullName>
    </alternativeName>
    <alternativeName>
        <fullName evidence="10">Hexosephosphate aminotransferase</fullName>
    </alternativeName>
    <alternativeName>
        <fullName evidence="10">L-glutamine--D-fructose-6-phosphate amidotransferase</fullName>
    </alternativeName>
</protein>
<dbReference type="InterPro" id="IPR035490">
    <property type="entry name" value="GlmS/FrlB_SIS"/>
</dbReference>
<dbReference type="EMBL" id="CP023819">
    <property type="protein sequence ID" value="ATL91281.1"/>
    <property type="molecule type" value="Genomic_DNA"/>
</dbReference>
<feature type="active site" description="For Fru-6P isomerization activity" evidence="10">
    <location>
        <position position="606"/>
    </location>
</feature>
<evidence type="ECO:0000256" key="3">
    <source>
        <dbReference type="ARBA" id="ARBA00012916"/>
    </source>
</evidence>
<dbReference type="CDD" id="cd05009">
    <property type="entry name" value="SIS_GlmS_GlmD_2"/>
    <property type="match status" value="1"/>
</dbReference>
<reference evidence="13 15" key="1">
    <citation type="submission" date="2017-10" db="EMBL/GenBank/DDBJ databases">
        <title>Complete Genome Sequence of Faecalibacterium prausnitzii isolated from the gut of healthy adult Indian.</title>
        <authorList>
            <person name="Bag S."/>
            <person name="Ghosh T.S."/>
            <person name="Das B."/>
        </authorList>
    </citation>
    <scope>NUCLEOTIDE SEQUENCE [LARGE SCALE GENOMIC DNA]</scope>
    <source>
        <strain evidence="13 15">Indica</strain>
    </source>
</reference>
<dbReference type="GO" id="GO:0005829">
    <property type="term" value="C:cytosol"/>
    <property type="evidence" value="ECO:0007669"/>
    <property type="project" value="TreeGrafter"/>
</dbReference>
<evidence type="ECO:0000256" key="7">
    <source>
        <dbReference type="ARBA" id="ARBA00022679"/>
    </source>
</evidence>
<dbReference type="InterPro" id="IPR046348">
    <property type="entry name" value="SIS_dom_sf"/>
</dbReference>
<accession>A0A291TE74</accession>
<name>A0A291TE74_9FIRM</name>
<comment type="catalytic activity">
    <reaction evidence="1 10">
        <text>D-fructose 6-phosphate + L-glutamine = D-glucosamine 6-phosphate + L-glutamate</text>
        <dbReference type="Rhea" id="RHEA:13237"/>
        <dbReference type="ChEBI" id="CHEBI:29985"/>
        <dbReference type="ChEBI" id="CHEBI:58359"/>
        <dbReference type="ChEBI" id="CHEBI:58725"/>
        <dbReference type="ChEBI" id="CHEBI:61527"/>
        <dbReference type="EC" id="2.6.1.16"/>
    </reaction>
</comment>
<evidence type="ECO:0000256" key="1">
    <source>
        <dbReference type="ARBA" id="ARBA00001031"/>
    </source>
</evidence>
<dbReference type="InterPro" id="IPR047084">
    <property type="entry name" value="GFAT_N"/>
</dbReference>
<dbReference type="CDD" id="cd00714">
    <property type="entry name" value="GFAT"/>
    <property type="match status" value="1"/>
</dbReference>
<dbReference type="NCBIfam" id="TIGR01135">
    <property type="entry name" value="glmS"/>
    <property type="match status" value="1"/>
</dbReference>
<feature type="initiator methionine" description="Removed" evidence="10">
    <location>
        <position position="6"/>
    </location>
</feature>
<dbReference type="HAMAP" id="MF_00164">
    <property type="entry name" value="GlmS"/>
    <property type="match status" value="1"/>
</dbReference>
<dbReference type="GO" id="GO:0006047">
    <property type="term" value="P:UDP-N-acetylglucosamine metabolic process"/>
    <property type="evidence" value="ECO:0007669"/>
    <property type="project" value="TreeGrafter"/>
</dbReference>
<dbReference type="CDD" id="cd05008">
    <property type="entry name" value="SIS_GlmS_GlmD_1"/>
    <property type="match status" value="1"/>
</dbReference>
<dbReference type="GO" id="GO:0005975">
    <property type="term" value="P:carbohydrate metabolic process"/>
    <property type="evidence" value="ECO:0007669"/>
    <property type="project" value="UniProtKB-UniRule"/>
</dbReference>
<evidence type="ECO:0000313" key="14">
    <source>
        <dbReference type="EMBL" id="MSC62308.1"/>
    </source>
</evidence>
<feature type="active site" description="Nucleophile; for GATase activity" evidence="10">
    <location>
        <position position="7"/>
    </location>
</feature>
<gene>
    <name evidence="10 13" type="primary">glmS</name>
    <name evidence="13" type="ORF">CRH10_03445</name>
    <name evidence="14" type="ORF">GKD95_02875</name>
</gene>
<evidence type="ECO:0000256" key="9">
    <source>
        <dbReference type="ARBA" id="ARBA00022962"/>
    </source>
</evidence>
<dbReference type="Proteomes" id="UP000461506">
    <property type="component" value="Unassembled WGS sequence"/>
</dbReference>
<feature type="domain" description="SIS" evidence="12">
    <location>
        <begin position="288"/>
        <end position="427"/>
    </location>
</feature>
<proteinExistence type="inferred from homology"/>
<feature type="domain" description="Glutamine amidotransferase type-2" evidence="11">
    <location>
        <begin position="7"/>
        <end position="221"/>
    </location>
</feature>